<dbReference type="Pfam" id="PF13891">
    <property type="entry name" value="zf-C3HC3H_KANSL2"/>
    <property type="match status" value="1"/>
</dbReference>
<comment type="subcellular location">
    <subcellularLocation>
        <location evidence="1">Nucleus</location>
    </subcellularLocation>
</comment>
<evidence type="ECO:0000256" key="3">
    <source>
        <dbReference type="SAM" id="MobiDB-lite"/>
    </source>
</evidence>
<evidence type="ECO:0000313" key="5">
    <source>
        <dbReference type="EnsemblMetazoa" id="tetur28g00310.1"/>
    </source>
</evidence>
<evidence type="ECO:0000313" key="6">
    <source>
        <dbReference type="Proteomes" id="UP000015104"/>
    </source>
</evidence>
<dbReference type="EnsemblMetazoa" id="tetur28g00310.1">
    <property type="protein sequence ID" value="tetur28g00310.1"/>
    <property type="gene ID" value="tetur28g00310"/>
</dbReference>
<feature type="domain" description="KANL2-like probable zinc-finger" evidence="4">
    <location>
        <begin position="15"/>
        <end position="72"/>
    </location>
</feature>
<dbReference type="PANTHER" id="PTHR16198">
    <property type="match status" value="1"/>
</dbReference>
<organism evidence="5 6">
    <name type="scientific">Tetranychus urticae</name>
    <name type="common">Two-spotted spider mite</name>
    <dbReference type="NCBI Taxonomy" id="32264"/>
    <lineage>
        <taxon>Eukaryota</taxon>
        <taxon>Metazoa</taxon>
        <taxon>Ecdysozoa</taxon>
        <taxon>Arthropoda</taxon>
        <taxon>Chelicerata</taxon>
        <taxon>Arachnida</taxon>
        <taxon>Acari</taxon>
        <taxon>Acariformes</taxon>
        <taxon>Trombidiformes</taxon>
        <taxon>Prostigmata</taxon>
        <taxon>Eleutherengona</taxon>
        <taxon>Raphignathae</taxon>
        <taxon>Tetranychoidea</taxon>
        <taxon>Tetranychidae</taxon>
        <taxon>Tetranychus</taxon>
    </lineage>
</organism>
<dbReference type="PANTHER" id="PTHR16198:SF2">
    <property type="entry name" value="INO80 COMPLEX SUBUNIT D"/>
    <property type="match status" value="1"/>
</dbReference>
<dbReference type="Proteomes" id="UP000015104">
    <property type="component" value="Unassembled WGS sequence"/>
</dbReference>
<reference evidence="5" key="2">
    <citation type="submission" date="2015-06" db="UniProtKB">
        <authorList>
            <consortium name="EnsemblMetazoa"/>
        </authorList>
    </citation>
    <scope>IDENTIFICATION</scope>
</reference>
<dbReference type="HOGENOM" id="CLU_491208_0_0_1"/>
<name>T1KZ46_TETUR</name>
<accession>T1KZ46</accession>
<reference evidence="6" key="1">
    <citation type="submission" date="2011-08" db="EMBL/GenBank/DDBJ databases">
        <authorList>
            <person name="Rombauts S."/>
        </authorList>
    </citation>
    <scope>NUCLEOTIDE SEQUENCE</scope>
    <source>
        <strain evidence="6">London</strain>
    </source>
</reference>
<evidence type="ECO:0000256" key="1">
    <source>
        <dbReference type="ARBA" id="ARBA00004123"/>
    </source>
</evidence>
<keyword evidence="6" id="KW-1185">Reference proteome</keyword>
<dbReference type="EMBL" id="CAEY01000736">
    <property type="status" value="NOT_ANNOTATED_CDS"/>
    <property type="molecule type" value="Genomic_DNA"/>
</dbReference>
<evidence type="ECO:0000259" key="4">
    <source>
        <dbReference type="Pfam" id="PF13891"/>
    </source>
</evidence>
<feature type="region of interest" description="Disordered" evidence="3">
    <location>
        <begin position="92"/>
        <end position="133"/>
    </location>
</feature>
<sequence>MSIRKGICCFEDDVFKCDKPSLPFSRHCQRHILYNVDQLLFVRCTAKDNETLAQCCNPSLDVLADEPLCNHHRWIKSSTPSMQEDDALKANVIGSGKGKGKIQAGPGRPGKRSKKRRKLIGGKGIPGGSIDSIDSSSFLSQDSSDSIFVNSENCDTSQVHLYAIKIEPNIDTATSLPIESSQPNQQTCIVPTIPQTMPLQMQQQTHHQHHRPQQHQPMHLNHVVPSSHLPNERSTLDNLSVIPGTTLLLRGEQTSITQPLASTVPVVLPDATRNGIITGHLDGVTTLAPSDEALVASLVAELPTLCAENGPEPEPPGFVDADLTDVLNKIPDDAFNDLFVDNLKNGDIPSKEESEALEQALAAVSKNVQYLSVAAAAVGGSRSAVNNASREGITSVTSTTVINGDSNYYSHAAQHHNHHGTVNGEIPQLSHHQTLPVNTLTTPSSQLTHQPPTQPPPPTLSSSSSTSSAPPSSISSSHDLANRSIASTSLNLNENDILGLANNILTSLTTEQQQHLNGLIDGALASGTLTPPTIKSALASLSSLQQESESCETHL</sequence>
<feature type="compositionally biased region" description="Low complexity" evidence="3">
    <location>
        <begin position="441"/>
        <end position="451"/>
    </location>
</feature>
<dbReference type="AlphaFoldDB" id="T1KZ46"/>
<feature type="compositionally biased region" description="Basic residues" evidence="3">
    <location>
        <begin position="109"/>
        <end position="120"/>
    </location>
</feature>
<proteinExistence type="predicted"/>
<dbReference type="InterPro" id="IPR025927">
    <property type="entry name" value="Znf_KANL2-like"/>
</dbReference>
<keyword evidence="2" id="KW-0539">Nucleus</keyword>
<feature type="compositionally biased region" description="Low complexity" evidence="3">
    <location>
        <begin position="460"/>
        <end position="477"/>
    </location>
</feature>
<dbReference type="STRING" id="32264.T1KZ46"/>
<protein>
    <recommendedName>
        <fullName evidence="4">KANL2-like probable zinc-finger domain-containing protein</fullName>
    </recommendedName>
</protein>
<feature type="region of interest" description="Disordered" evidence="3">
    <location>
        <begin position="436"/>
        <end position="480"/>
    </location>
</feature>
<evidence type="ECO:0000256" key="2">
    <source>
        <dbReference type="ARBA" id="ARBA00023242"/>
    </source>
</evidence>
<dbReference type="GO" id="GO:0005634">
    <property type="term" value="C:nucleus"/>
    <property type="evidence" value="ECO:0007669"/>
    <property type="project" value="UniProtKB-SubCell"/>
</dbReference>